<dbReference type="RefSeq" id="WP_394816932.1">
    <property type="nucleotide sequence ID" value="NZ_JAVRFD010000643.1"/>
</dbReference>
<proteinExistence type="predicted"/>
<comment type="caution">
    <text evidence="1">The sequence shown here is derived from an EMBL/GenBank/DDBJ whole genome shotgun (WGS) entry which is preliminary data.</text>
</comment>
<feature type="non-terminal residue" evidence="1">
    <location>
        <position position="75"/>
    </location>
</feature>
<organism evidence="1 2">
    <name type="scientific">Streptomyces lonegramiae</name>
    <dbReference type="NCBI Taxonomy" id="3075524"/>
    <lineage>
        <taxon>Bacteria</taxon>
        <taxon>Bacillati</taxon>
        <taxon>Actinomycetota</taxon>
        <taxon>Actinomycetes</taxon>
        <taxon>Kitasatosporales</taxon>
        <taxon>Streptomycetaceae</taxon>
        <taxon>Streptomyces</taxon>
    </lineage>
</organism>
<keyword evidence="2" id="KW-1185">Reference proteome</keyword>
<accession>A0ABU2XZQ3</accession>
<name>A0ABU2XZQ3_9ACTN</name>
<reference evidence="1" key="1">
    <citation type="submission" date="2024-05" db="EMBL/GenBank/DDBJ databases">
        <title>30 novel species of actinomycetes from the DSMZ collection.</title>
        <authorList>
            <person name="Nouioui I."/>
        </authorList>
    </citation>
    <scope>NUCLEOTIDE SEQUENCE</scope>
    <source>
        <strain evidence="1">DSM 41529</strain>
    </source>
</reference>
<gene>
    <name evidence="1" type="ORF">RND15_51380</name>
</gene>
<sequence length="75" mass="7355">MVLTGRAGLVALVCVLPIALAPWPATAFAVLAVLLAAAVAADVALAGSTGGLQVTRSGESTARLGQTVDAVLTVR</sequence>
<dbReference type="Proteomes" id="UP001180754">
    <property type="component" value="Unassembled WGS sequence"/>
</dbReference>
<dbReference type="EMBL" id="JAVRFD010000643">
    <property type="protein sequence ID" value="MDT0550982.1"/>
    <property type="molecule type" value="Genomic_DNA"/>
</dbReference>
<evidence type="ECO:0000313" key="2">
    <source>
        <dbReference type="Proteomes" id="UP001180754"/>
    </source>
</evidence>
<protein>
    <submittedName>
        <fullName evidence="1">DUF58 domain-containing protein</fullName>
    </submittedName>
</protein>
<evidence type="ECO:0000313" key="1">
    <source>
        <dbReference type="EMBL" id="MDT0550982.1"/>
    </source>
</evidence>